<protein>
    <submittedName>
        <fullName evidence="5">Cupredoxin</fullName>
    </submittedName>
</protein>
<dbReference type="InterPro" id="IPR052721">
    <property type="entry name" value="ET_Amicyanin"/>
</dbReference>
<dbReference type="AlphaFoldDB" id="A0A2K5AT37"/>
<evidence type="ECO:0000256" key="2">
    <source>
        <dbReference type="ARBA" id="ARBA00023008"/>
    </source>
</evidence>
<dbReference type="GeneID" id="41595641"/>
<dbReference type="InterPro" id="IPR008972">
    <property type="entry name" value="Cupredoxin"/>
</dbReference>
<dbReference type="GO" id="GO:0009055">
    <property type="term" value="F:electron transfer activity"/>
    <property type="evidence" value="ECO:0007669"/>
    <property type="project" value="InterPro"/>
</dbReference>
<dbReference type="GO" id="GO:0005507">
    <property type="term" value="F:copper ion binding"/>
    <property type="evidence" value="ECO:0007669"/>
    <property type="project" value="InterPro"/>
</dbReference>
<dbReference type="Gene3D" id="2.60.40.420">
    <property type="entry name" value="Cupredoxins - blue copper proteins"/>
    <property type="match status" value="1"/>
</dbReference>
<evidence type="ECO:0000256" key="1">
    <source>
        <dbReference type="ARBA" id="ARBA00022723"/>
    </source>
</evidence>
<sequence length="313" mass="33584">MKYNYILTLGILSIAVASLTLYGNVKQASAAEFTIEIPAGAQNSTCNPTYSPSGDWTKMLSDKCFKPSTLTVPAGSTVTFVNKDTASHAMAFASNPLDASTWKLGDKKFDSGLVLPNGKWSVVLEEAGEHPYVCYVHPWMIGKVVVEAATPPEETRLITLTTDNNTVKIEVEFSSGTASDGMLTIDPPQEVTFNIRFIDPASGKLIDHVNYNFAVVDANGNVVSSKSEQHTHDGKAEQKVNFASTGAYTIDINVLGTGINKPFDTKHSGKSTLSISVVPEFPIGIVAVFASIAGIAVAMSRFKGRLHIPMSNY</sequence>
<keyword evidence="3" id="KW-0472">Membrane</keyword>
<keyword evidence="1" id="KW-0479">Metal-binding</keyword>
<dbReference type="SUPFAM" id="SSF49503">
    <property type="entry name" value="Cupredoxins"/>
    <property type="match status" value="1"/>
</dbReference>
<keyword evidence="2" id="KW-0186">Copper</keyword>
<evidence type="ECO:0000313" key="6">
    <source>
        <dbReference type="Proteomes" id="UP000236248"/>
    </source>
</evidence>
<dbReference type="InterPro" id="IPR000923">
    <property type="entry name" value="BlueCu_1"/>
</dbReference>
<feature type="domain" description="Blue (type 1) copper" evidence="4">
    <location>
        <begin position="65"/>
        <end position="147"/>
    </location>
</feature>
<keyword evidence="3" id="KW-1133">Transmembrane helix</keyword>
<proteinExistence type="predicted"/>
<dbReference type="Proteomes" id="UP000236248">
    <property type="component" value="Chromosome NCAV"/>
</dbReference>
<dbReference type="EMBL" id="LT981265">
    <property type="protein sequence ID" value="SPC34813.1"/>
    <property type="molecule type" value="Genomic_DNA"/>
</dbReference>
<reference evidence="6" key="1">
    <citation type="submission" date="2018-01" db="EMBL/GenBank/DDBJ databases">
        <authorList>
            <person name="Kerou L M."/>
        </authorList>
    </citation>
    <scope>NUCLEOTIDE SEQUENCE [LARGE SCALE GENOMIC DNA]</scope>
    <source>
        <strain evidence="6">SCU2</strain>
    </source>
</reference>
<dbReference type="Pfam" id="PF00127">
    <property type="entry name" value="Copper-bind"/>
    <property type="match status" value="1"/>
</dbReference>
<feature type="transmembrane region" description="Helical" evidence="3">
    <location>
        <begin position="281"/>
        <end position="300"/>
    </location>
</feature>
<dbReference type="PANTHER" id="PTHR36507">
    <property type="entry name" value="BLL1555 PROTEIN"/>
    <property type="match status" value="1"/>
</dbReference>
<keyword evidence="3" id="KW-0812">Transmembrane</keyword>
<accession>A0A2K5AT37</accession>
<gene>
    <name evidence="5" type="ORF">NCAV_1650</name>
</gene>
<dbReference type="PANTHER" id="PTHR36507:SF1">
    <property type="entry name" value="BLL1555 PROTEIN"/>
    <property type="match status" value="1"/>
</dbReference>
<evidence type="ECO:0000313" key="5">
    <source>
        <dbReference type="EMBL" id="SPC34813.1"/>
    </source>
</evidence>
<evidence type="ECO:0000256" key="3">
    <source>
        <dbReference type="SAM" id="Phobius"/>
    </source>
</evidence>
<name>A0A2K5AT37_9ARCH</name>
<dbReference type="RefSeq" id="WP_103286593.1">
    <property type="nucleotide sequence ID" value="NZ_LT981265.1"/>
</dbReference>
<evidence type="ECO:0000259" key="4">
    <source>
        <dbReference type="Pfam" id="PF00127"/>
    </source>
</evidence>
<organism evidence="5 6">
    <name type="scientific">Candidatus Nitrosocaldus cavascurensis</name>
    <dbReference type="NCBI Taxonomy" id="2058097"/>
    <lineage>
        <taxon>Archaea</taxon>
        <taxon>Nitrososphaerota</taxon>
        <taxon>Nitrososphaeria</taxon>
        <taxon>Candidatus Nitrosocaldales</taxon>
        <taxon>Candidatus Nitrosocaldaceae</taxon>
        <taxon>Candidatus Nitrosocaldus</taxon>
    </lineage>
</organism>
<dbReference type="KEGG" id="ncv:NCAV_1650"/>
<keyword evidence="6" id="KW-1185">Reference proteome</keyword>